<organism evidence="2 3">
    <name type="scientific">Vespula vulgaris</name>
    <name type="common">Yellow jacket</name>
    <name type="synonym">Wasp</name>
    <dbReference type="NCBI Taxonomy" id="7454"/>
    <lineage>
        <taxon>Eukaryota</taxon>
        <taxon>Metazoa</taxon>
        <taxon>Ecdysozoa</taxon>
        <taxon>Arthropoda</taxon>
        <taxon>Hexapoda</taxon>
        <taxon>Insecta</taxon>
        <taxon>Pterygota</taxon>
        <taxon>Neoptera</taxon>
        <taxon>Endopterygota</taxon>
        <taxon>Hymenoptera</taxon>
        <taxon>Apocrita</taxon>
        <taxon>Aculeata</taxon>
        <taxon>Vespoidea</taxon>
        <taxon>Vespidae</taxon>
        <taxon>Vespinae</taxon>
        <taxon>Vespula</taxon>
    </lineage>
</organism>
<dbReference type="Proteomes" id="UP000614350">
    <property type="component" value="Unassembled WGS sequence"/>
</dbReference>
<proteinExistence type="predicted"/>
<name>A0A834KYV4_VESVU</name>
<evidence type="ECO:0000313" key="2">
    <source>
        <dbReference type="EMBL" id="KAF7412666.1"/>
    </source>
</evidence>
<accession>A0A834KYV4</accession>
<dbReference type="AlphaFoldDB" id="A0A834KYV4"/>
<keyword evidence="3" id="KW-1185">Reference proteome</keyword>
<dbReference type="EMBL" id="JACSEA010000001">
    <property type="protein sequence ID" value="KAF7412666.1"/>
    <property type="molecule type" value="Genomic_DNA"/>
</dbReference>
<sequence>MNGHKHHSVILAEEEEEEGGGGEVVMKVKGLEAVGGSKPRCTPYNPRTAFEHPASASELVVGKINVSLMARVIFHYQYLPTVTL</sequence>
<reference evidence="2" key="1">
    <citation type="journal article" date="2020" name="G3 (Bethesda)">
        <title>High-Quality Assemblies for Three Invasive Social Wasps from the &lt;i&gt;Vespula&lt;/i&gt; Genus.</title>
        <authorList>
            <person name="Harrop T.W.R."/>
            <person name="Guhlin J."/>
            <person name="McLaughlin G.M."/>
            <person name="Permina E."/>
            <person name="Stockwell P."/>
            <person name="Gilligan J."/>
            <person name="Le Lec M.F."/>
            <person name="Gruber M.A.M."/>
            <person name="Quinn O."/>
            <person name="Lovegrove M."/>
            <person name="Duncan E.J."/>
            <person name="Remnant E.J."/>
            <person name="Van Eeckhoven J."/>
            <person name="Graham B."/>
            <person name="Knapp R.A."/>
            <person name="Langford K.W."/>
            <person name="Kronenberg Z."/>
            <person name="Press M.O."/>
            <person name="Eacker S.M."/>
            <person name="Wilson-Rankin E.E."/>
            <person name="Purcell J."/>
            <person name="Lester P.J."/>
            <person name="Dearden P.K."/>
        </authorList>
    </citation>
    <scope>NUCLEOTIDE SEQUENCE</scope>
    <source>
        <strain evidence="2">Marl-1</strain>
    </source>
</reference>
<evidence type="ECO:0000313" key="3">
    <source>
        <dbReference type="Proteomes" id="UP000614350"/>
    </source>
</evidence>
<evidence type="ECO:0000256" key="1">
    <source>
        <dbReference type="SAM" id="MobiDB-lite"/>
    </source>
</evidence>
<feature type="region of interest" description="Disordered" evidence="1">
    <location>
        <begin position="1"/>
        <end position="22"/>
    </location>
</feature>
<gene>
    <name evidence="2" type="ORF">HZH66_001562</name>
</gene>
<protein>
    <submittedName>
        <fullName evidence="2">Uncharacterized protein</fullName>
    </submittedName>
</protein>
<comment type="caution">
    <text evidence="2">The sequence shown here is derived from an EMBL/GenBank/DDBJ whole genome shotgun (WGS) entry which is preliminary data.</text>
</comment>